<reference evidence="2" key="1">
    <citation type="submission" date="2019-02" db="EMBL/GenBank/DDBJ databases">
        <title>Draft genome sequence of Enterococcus sp. Gos25-1.</title>
        <authorList>
            <person name="Tanaka N."/>
            <person name="Shiwa Y."/>
            <person name="Fujita N."/>
        </authorList>
    </citation>
    <scope>NUCLEOTIDE SEQUENCE [LARGE SCALE GENOMIC DNA]</scope>
    <source>
        <strain evidence="2">Gos25-1</strain>
    </source>
</reference>
<comment type="caution">
    <text evidence="1">The sequence shown here is derived from an EMBL/GenBank/DDBJ whole genome shotgun (WGS) entry which is preliminary data.</text>
</comment>
<gene>
    <name evidence="1" type="ORF">NRIC_03840</name>
</gene>
<evidence type="ECO:0000313" key="2">
    <source>
        <dbReference type="Proteomes" id="UP000290567"/>
    </source>
</evidence>
<dbReference type="RefSeq" id="WP_146621002.1">
    <property type="nucleotide sequence ID" value="NZ_BJCC01000003.1"/>
</dbReference>
<evidence type="ECO:0000313" key="1">
    <source>
        <dbReference type="EMBL" id="GCF92493.1"/>
    </source>
</evidence>
<accession>A0A4P5PG75</accession>
<proteinExistence type="predicted"/>
<sequence length="203" mass="23360">MNEEDVVVEFLTTDDPEAAAILLSIIIAYYMDNYDLEIAEFASENELSIEFNPVNKTAYEEYLTDLFIDMRLRVQEKQIELENEDKATAKALLLIFVQQNYERLKVTEMGNIKQTVQLEVVAYLQAMDYNVRIFKRWVAHSGCCDVCKALNGTTIPIDQPFLVNGQTVELASGKEFIYNYIDRGVAIAHPNDQCYIEFILIFN</sequence>
<organism evidence="1 2">
    <name type="scientific">Enterococcus florum</name>
    <dbReference type="NCBI Taxonomy" id="2480627"/>
    <lineage>
        <taxon>Bacteria</taxon>
        <taxon>Bacillati</taxon>
        <taxon>Bacillota</taxon>
        <taxon>Bacilli</taxon>
        <taxon>Lactobacillales</taxon>
        <taxon>Enterococcaceae</taxon>
        <taxon>Enterococcus</taxon>
    </lineage>
</organism>
<dbReference type="Proteomes" id="UP000290567">
    <property type="component" value="Unassembled WGS sequence"/>
</dbReference>
<name>A0A4P5PG75_9ENTE</name>
<keyword evidence="2" id="KW-1185">Reference proteome</keyword>
<dbReference type="AlphaFoldDB" id="A0A4P5PG75"/>
<dbReference type="EMBL" id="BJCC01000003">
    <property type="protein sequence ID" value="GCF92493.1"/>
    <property type="molecule type" value="Genomic_DNA"/>
</dbReference>
<dbReference type="OrthoDB" id="9765386at2"/>
<protein>
    <submittedName>
        <fullName evidence="1">Uncharacterized protein</fullName>
    </submittedName>
</protein>